<dbReference type="InterPro" id="IPR050462">
    <property type="entry name" value="Retroviral_Gag-Pol_poly"/>
</dbReference>
<dbReference type="Gene3D" id="1.10.150.180">
    <property type="entry name" value="Gamma-retroviral matrix domain"/>
    <property type="match status" value="1"/>
</dbReference>
<reference evidence="3" key="2">
    <citation type="submission" date="2025-09" db="UniProtKB">
        <authorList>
            <consortium name="Ensembl"/>
        </authorList>
    </citation>
    <scope>IDENTIFICATION</scope>
</reference>
<dbReference type="Proteomes" id="UP000694415">
    <property type="component" value="Unplaced"/>
</dbReference>
<dbReference type="Ensembl" id="ENSMSIT00000023350.1">
    <property type="protein sequence ID" value="ENSMSIP00000018471.1"/>
    <property type="gene ID" value="ENSMSIG00000015769.1"/>
</dbReference>
<organism evidence="3 4">
    <name type="scientific">Mus spicilegus</name>
    <name type="common">Mound-building mouse</name>
    <dbReference type="NCBI Taxonomy" id="10103"/>
    <lineage>
        <taxon>Eukaryota</taxon>
        <taxon>Metazoa</taxon>
        <taxon>Chordata</taxon>
        <taxon>Craniata</taxon>
        <taxon>Vertebrata</taxon>
        <taxon>Euteleostomi</taxon>
        <taxon>Mammalia</taxon>
        <taxon>Eutheria</taxon>
        <taxon>Euarchontoglires</taxon>
        <taxon>Glires</taxon>
        <taxon>Rodentia</taxon>
        <taxon>Myomorpha</taxon>
        <taxon>Muroidea</taxon>
        <taxon>Muridae</taxon>
        <taxon>Murinae</taxon>
        <taxon>Mus</taxon>
        <taxon>Mus</taxon>
    </lineage>
</organism>
<feature type="region of interest" description="Disordered" evidence="1">
    <location>
        <begin position="139"/>
        <end position="172"/>
    </location>
</feature>
<dbReference type="InterPro" id="IPR010999">
    <property type="entry name" value="Retrovr_matrix"/>
</dbReference>
<feature type="compositionally biased region" description="Pro residues" evidence="1">
    <location>
        <begin position="140"/>
        <end position="158"/>
    </location>
</feature>
<evidence type="ECO:0000313" key="3">
    <source>
        <dbReference type="Ensembl" id="ENSMSIP00000018471.1"/>
    </source>
</evidence>
<evidence type="ECO:0000256" key="1">
    <source>
        <dbReference type="SAM" id="MobiDB-lite"/>
    </source>
</evidence>
<dbReference type="PANTHER" id="PTHR33166">
    <property type="entry name" value="GAG_P30 DOMAIN-CONTAINING PROTEIN"/>
    <property type="match status" value="1"/>
</dbReference>
<keyword evidence="4" id="KW-1185">Reference proteome</keyword>
<dbReference type="AlphaFoldDB" id="A0A8C6MWM3"/>
<dbReference type="InterPro" id="IPR000840">
    <property type="entry name" value="G_retro_matrix"/>
</dbReference>
<feature type="domain" description="Gamma-retroviral matrix protein" evidence="2">
    <location>
        <begin position="2"/>
        <end position="102"/>
    </location>
</feature>
<evidence type="ECO:0000313" key="4">
    <source>
        <dbReference type="Proteomes" id="UP000694415"/>
    </source>
</evidence>
<sequence length="271" mass="29672">MGQSVSTPLSLTLEHWKEVQVRAHNQSVEVRKGPWQTFCASEWPTFGVGWPPEGAFDLSLIAAVRRIVFQEEGGHPDQIPYIVTWQNLIQFPPSWVKPWTPNSSKLTVAVAQSDAAGKSGPSAPPKIYPEIDDLLWMDSQPPPYPLPQQPPAAAPPQGPIARGAQGPAGGLGAAEAEALGRKGGRIQQLPCHLEHMWEGQRQDLMISFLYNTGLFPLLIYIIGKLTTLPSQRTPLGLLGSLSHLCSPINLLGMIVSSFCRFFSPQKKEKES</sequence>
<proteinExistence type="predicted"/>
<accession>A0A8C6MWM3</accession>
<reference evidence="3" key="1">
    <citation type="submission" date="2025-08" db="UniProtKB">
        <authorList>
            <consortium name="Ensembl"/>
        </authorList>
    </citation>
    <scope>IDENTIFICATION</scope>
</reference>
<protein>
    <recommendedName>
        <fullName evidence="2">Gamma-retroviral matrix protein domain-containing protein</fullName>
    </recommendedName>
</protein>
<dbReference type="SUPFAM" id="SSF47836">
    <property type="entry name" value="Retroviral matrix proteins"/>
    <property type="match status" value="1"/>
</dbReference>
<dbReference type="GeneTree" id="ENSGT01150000287189"/>
<evidence type="ECO:0000259" key="2">
    <source>
        <dbReference type="Pfam" id="PF01140"/>
    </source>
</evidence>
<dbReference type="InterPro" id="IPR036946">
    <property type="entry name" value="G_retro_matrix_sf"/>
</dbReference>
<name>A0A8C6MWM3_MUSSI</name>
<dbReference type="Pfam" id="PF01140">
    <property type="entry name" value="Gag_MA"/>
    <property type="match status" value="1"/>
</dbReference>